<evidence type="ECO:0000313" key="2">
    <source>
        <dbReference type="EMBL" id="GIP14696.1"/>
    </source>
</evidence>
<reference evidence="2" key="1">
    <citation type="submission" date="2021-03" db="EMBL/GenBank/DDBJ databases">
        <title>Antimicrobial resistance genes in bacteria isolated from Japanese honey, and their potential for conferring macrolide and lincosamide resistance in the American foulbrood pathogen Paenibacillus larvae.</title>
        <authorList>
            <person name="Okamoto M."/>
            <person name="Kumagai M."/>
            <person name="Kanamori H."/>
            <person name="Takamatsu D."/>
        </authorList>
    </citation>
    <scope>NUCLEOTIDE SEQUENCE</scope>
    <source>
        <strain evidence="2">J40TS1</strain>
    </source>
</reference>
<feature type="transmembrane region" description="Helical" evidence="1">
    <location>
        <begin position="150"/>
        <end position="172"/>
    </location>
</feature>
<evidence type="ECO:0000313" key="3">
    <source>
        <dbReference type="Proteomes" id="UP000683139"/>
    </source>
</evidence>
<gene>
    <name evidence="2" type="ORF">J40TS1_03380</name>
</gene>
<dbReference type="InterPro" id="IPR029058">
    <property type="entry name" value="AB_hydrolase_fold"/>
</dbReference>
<evidence type="ECO:0008006" key="4">
    <source>
        <dbReference type="Google" id="ProtNLM"/>
    </source>
</evidence>
<feature type="transmembrane region" description="Helical" evidence="1">
    <location>
        <begin position="67"/>
        <end position="88"/>
    </location>
</feature>
<proteinExistence type="predicted"/>
<dbReference type="EMBL" id="BOSE01000001">
    <property type="protein sequence ID" value="GIP14696.1"/>
    <property type="molecule type" value="Genomic_DNA"/>
</dbReference>
<keyword evidence="1" id="KW-0472">Membrane</keyword>
<dbReference type="Proteomes" id="UP000683139">
    <property type="component" value="Unassembled WGS sequence"/>
</dbReference>
<feature type="transmembrane region" description="Helical" evidence="1">
    <location>
        <begin position="95"/>
        <end position="112"/>
    </location>
</feature>
<keyword evidence="1" id="KW-0812">Transmembrane</keyword>
<dbReference type="RefSeq" id="WP_213512906.1">
    <property type="nucleotide sequence ID" value="NZ_BOSE01000001.1"/>
</dbReference>
<feature type="transmembrane region" description="Helical" evidence="1">
    <location>
        <begin position="118"/>
        <end position="138"/>
    </location>
</feature>
<accession>A0A919YNV7</accession>
<sequence>MKLNRSNTQKGVKRRLLPKLSLPRVPPLDSSWKGAVITLSLVTLSIVFVQAYYYLGSRGITDYFLGTLLSLAAILLVAGIIAGLLHWAKKIPSRYIWFMTASFCLLLISFLGPMPLTLLVLFSIILSSSLLGALLYRLMKGAYRDAARWVKVTAGGGAAAVFVLICVLGYWLTSDGYAKLQVPYPLQTVKTSEQYQTTMADPAEPGAFRVKSITYTSDPTYRKDLDVEGRLTTESVDGSAFVGNWSSRRTNTFGFGPEAMPLNGTVWYPDGDGPFPLVLIVHGNHLATDFSDPGYAYLGNLLASRGYILASIDENFLNISPYDDLFILDGLKDENRARGWLLLEHLKTWDEWNSVEGNPFYGKVDMQHIALMGHSRGGEAIAIAAAYNDLTTYPEDASIKFDYHFNIRSLISIAGTDMQYKPSGQPIELQDVNYLALHGSNDMDVNSFVGANQYYRTQFSDNNEFFKAYVYIYGANHGQFNTAWGRHDAVGVGNMLFNNAELLPGEQQFRAAEVLISSFLEATLKENEQYRTVFKDLGYAREWLPETMYISNYWDGNTTMISSFEEDYDPGTTTLPGGRLEGESLKAWKEDKVKMELTDDQYSAVSLEWDNKAARSTPAYTVILPDSGIEMSDESTIVFSIANNDADRKTGEPDALVDLTVSVEDKNGNVSRLLLSHVSPLLPMFEGVLAKRPLGFLQTIKEPIFQNFSFDVSDLIEANSNLMPQDIRKISFVFDQTAKGNILIKDIGIRNNKH</sequence>
<feature type="transmembrane region" description="Helical" evidence="1">
    <location>
        <begin position="34"/>
        <end position="55"/>
    </location>
</feature>
<name>A0A919YNV7_9BACL</name>
<comment type="caution">
    <text evidence="2">The sequence shown here is derived from an EMBL/GenBank/DDBJ whole genome shotgun (WGS) entry which is preliminary data.</text>
</comment>
<keyword evidence="3" id="KW-1185">Reference proteome</keyword>
<evidence type="ECO:0000256" key="1">
    <source>
        <dbReference type="SAM" id="Phobius"/>
    </source>
</evidence>
<dbReference type="AlphaFoldDB" id="A0A919YNV7"/>
<dbReference type="Gene3D" id="3.40.50.1820">
    <property type="entry name" value="alpha/beta hydrolase"/>
    <property type="match status" value="1"/>
</dbReference>
<organism evidence="2 3">
    <name type="scientific">Paenibacillus montaniterrae</name>
    <dbReference type="NCBI Taxonomy" id="429341"/>
    <lineage>
        <taxon>Bacteria</taxon>
        <taxon>Bacillati</taxon>
        <taxon>Bacillota</taxon>
        <taxon>Bacilli</taxon>
        <taxon>Bacillales</taxon>
        <taxon>Paenibacillaceae</taxon>
        <taxon>Paenibacillus</taxon>
    </lineage>
</organism>
<keyword evidence="1" id="KW-1133">Transmembrane helix</keyword>
<dbReference type="SUPFAM" id="SSF53474">
    <property type="entry name" value="alpha/beta-Hydrolases"/>
    <property type="match status" value="1"/>
</dbReference>
<protein>
    <recommendedName>
        <fullName evidence="4">Alpha/beta hydrolase</fullName>
    </recommendedName>
</protein>